<dbReference type="CDD" id="cd05930">
    <property type="entry name" value="A_NRPS"/>
    <property type="match status" value="1"/>
</dbReference>
<dbReference type="InterPro" id="IPR010071">
    <property type="entry name" value="AA_adenyl_dom"/>
</dbReference>
<name>A0A1C6RC87_9ACTN</name>
<dbReference type="InterPro" id="IPR025110">
    <property type="entry name" value="AMP-bd_C"/>
</dbReference>
<dbReference type="Pfam" id="PF00501">
    <property type="entry name" value="AMP-binding"/>
    <property type="match status" value="1"/>
</dbReference>
<dbReference type="PANTHER" id="PTHR45527">
    <property type="entry name" value="NONRIBOSOMAL PEPTIDE SYNTHETASE"/>
    <property type="match status" value="1"/>
</dbReference>
<dbReference type="Proteomes" id="UP000199699">
    <property type="component" value="Unassembled WGS sequence"/>
</dbReference>
<proteinExistence type="predicted"/>
<dbReference type="STRING" id="145857.GA0070616_0493"/>
<feature type="domain" description="AMP-binding enzyme C-terminal" evidence="2">
    <location>
        <begin position="428"/>
        <end position="503"/>
    </location>
</feature>
<evidence type="ECO:0000313" key="3">
    <source>
        <dbReference type="EMBL" id="SCL14620.1"/>
    </source>
</evidence>
<sequence>MTTHPRPDSLSDVLRVSARRHAERTALVDVGVRLTYRDLDGCVDALAARFRRAGVRPGDRVGLHVARGPLALVGSAALMRAGAAYLPLDVAQPAARLRYIAEDSGLRLVVCDEAGSRGEFGAGVSRLTVDADDLGRRASTDPDDEPAILTGSGAYVMYTSGSTGAPKGVEVTHANVLALLDDALPLFSLGPDEVWPLQHGHGFDISVWEMWAGIAVGATLVAVTGPATEDVEQLAELLARHRPTRLHIVPSVFRHLAEVVAEDDVRIPLRNVTFCGEAVNYQAMRTWADSQPGPAPQWFNSYGITETTVYNTLAELSAADIARADPATLIGAGYPSSPVVVRTDDGPAAAGAVGEIYIGGRQVSPGYLGRPELTAQRFVSLPDQPGIWYRTGDLGRTDPDGRLRYVGRIDEQVKIRGFRVELGEIDVAMRGIEWIRDAACVVHTSALGEPMLVAFVVPAQDAQPAPQALLARLRAELAARLPAHMLPNLVVPVPVLPLNANGKTNRRALAAELGG</sequence>
<reference evidence="3 4" key="1">
    <citation type="submission" date="2016-06" db="EMBL/GenBank/DDBJ databases">
        <authorList>
            <person name="Kjaerup R.B."/>
            <person name="Dalgaard T.S."/>
            <person name="Juul-Madsen H.R."/>
        </authorList>
    </citation>
    <scope>NUCLEOTIDE SEQUENCE [LARGE SCALE GENOMIC DNA]</scope>
    <source>
        <strain evidence="3 4">DSM 43818</strain>
    </source>
</reference>
<dbReference type="PROSITE" id="PS00455">
    <property type="entry name" value="AMP_BINDING"/>
    <property type="match status" value="1"/>
</dbReference>
<dbReference type="InterPro" id="IPR020845">
    <property type="entry name" value="AMP-binding_CS"/>
</dbReference>
<feature type="domain" description="AMP-dependent synthetase/ligase" evidence="1">
    <location>
        <begin position="15"/>
        <end position="368"/>
    </location>
</feature>
<dbReference type="Gene3D" id="3.30.300.30">
    <property type="match status" value="1"/>
</dbReference>
<dbReference type="Gene3D" id="3.40.50.12780">
    <property type="entry name" value="N-terminal domain of ligase-like"/>
    <property type="match status" value="1"/>
</dbReference>
<dbReference type="InterPro" id="IPR000873">
    <property type="entry name" value="AMP-dep_synth/lig_dom"/>
</dbReference>
<dbReference type="InterPro" id="IPR045851">
    <property type="entry name" value="AMP-bd_C_sf"/>
</dbReference>
<evidence type="ECO:0000259" key="1">
    <source>
        <dbReference type="Pfam" id="PF00501"/>
    </source>
</evidence>
<dbReference type="GO" id="GO:0005737">
    <property type="term" value="C:cytoplasm"/>
    <property type="evidence" value="ECO:0007669"/>
    <property type="project" value="TreeGrafter"/>
</dbReference>
<organism evidence="3 4">
    <name type="scientific">Micromonospora nigra</name>
    <dbReference type="NCBI Taxonomy" id="145857"/>
    <lineage>
        <taxon>Bacteria</taxon>
        <taxon>Bacillati</taxon>
        <taxon>Actinomycetota</taxon>
        <taxon>Actinomycetes</taxon>
        <taxon>Micromonosporales</taxon>
        <taxon>Micromonosporaceae</taxon>
        <taxon>Micromonospora</taxon>
    </lineage>
</organism>
<protein>
    <submittedName>
        <fullName evidence="3">Nonribosomal peptide synthetase DhbF</fullName>
    </submittedName>
</protein>
<keyword evidence="4" id="KW-1185">Reference proteome</keyword>
<gene>
    <name evidence="3" type="ORF">GA0070616_0493</name>
</gene>
<evidence type="ECO:0000259" key="2">
    <source>
        <dbReference type="Pfam" id="PF13193"/>
    </source>
</evidence>
<dbReference type="Pfam" id="PF13193">
    <property type="entry name" value="AMP-binding_C"/>
    <property type="match status" value="1"/>
</dbReference>
<dbReference type="GO" id="GO:0031177">
    <property type="term" value="F:phosphopantetheine binding"/>
    <property type="evidence" value="ECO:0007669"/>
    <property type="project" value="TreeGrafter"/>
</dbReference>
<evidence type="ECO:0000313" key="4">
    <source>
        <dbReference type="Proteomes" id="UP000199699"/>
    </source>
</evidence>
<dbReference type="GO" id="GO:0043041">
    <property type="term" value="P:amino acid activation for nonribosomal peptide biosynthetic process"/>
    <property type="evidence" value="ECO:0007669"/>
    <property type="project" value="TreeGrafter"/>
</dbReference>
<dbReference type="NCBIfam" id="TIGR01733">
    <property type="entry name" value="AA-adenyl-dom"/>
    <property type="match status" value="1"/>
</dbReference>
<dbReference type="SUPFAM" id="SSF56801">
    <property type="entry name" value="Acetyl-CoA synthetase-like"/>
    <property type="match status" value="1"/>
</dbReference>
<dbReference type="InterPro" id="IPR042099">
    <property type="entry name" value="ANL_N_sf"/>
</dbReference>
<dbReference type="PANTHER" id="PTHR45527:SF1">
    <property type="entry name" value="FATTY ACID SYNTHASE"/>
    <property type="match status" value="1"/>
</dbReference>
<dbReference type="RefSeq" id="WP_175439958.1">
    <property type="nucleotide sequence ID" value="NZ_FMHT01000003.1"/>
</dbReference>
<dbReference type="AlphaFoldDB" id="A0A1C6RC87"/>
<accession>A0A1C6RC87</accession>
<dbReference type="GO" id="GO:0044550">
    <property type="term" value="P:secondary metabolite biosynthetic process"/>
    <property type="evidence" value="ECO:0007669"/>
    <property type="project" value="TreeGrafter"/>
</dbReference>
<dbReference type="EMBL" id="FMHT01000003">
    <property type="protein sequence ID" value="SCL14620.1"/>
    <property type="molecule type" value="Genomic_DNA"/>
</dbReference>